<dbReference type="InterPro" id="IPR005537">
    <property type="entry name" value="RAMP_III_fam"/>
</dbReference>
<evidence type="ECO:0000259" key="2">
    <source>
        <dbReference type="Pfam" id="PF03787"/>
    </source>
</evidence>
<dbReference type="AlphaFoldDB" id="A0A4R2RAV2"/>
<dbReference type="PANTHER" id="PTHR35579:SF6">
    <property type="entry name" value="DUF324 DOMAIN-CONTAINING PROTEIN"/>
    <property type="match status" value="1"/>
</dbReference>
<dbReference type="InterPro" id="IPR052216">
    <property type="entry name" value="CRISPR_Csm3_endoribonuclease"/>
</dbReference>
<evidence type="ECO:0000313" key="4">
    <source>
        <dbReference type="Proteomes" id="UP000294813"/>
    </source>
</evidence>
<comment type="caution">
    <text evidence="3">The sequence shown here is derived from an EMBL/GenBank/DDBJ whole genome shotgun (WGS) entry which is preliminary data.</text>
</comment>
<dbReference type="GO" id="GO:0051607">
    <property type="term" value="P:defense response to virus"/>
    <property type="evidence" value="ECO:0007669"/>
    <property type="project" value="UniProtKB-KW"/>
</dbReference>
<accession>A0A4R2RAV2</accession>
<evidence type="ECO:0000256" key="1">
    <source>
        <dbReference type="ARBA" id="ARBA00023118"/>
    </source>
</evidence>
<reference evidence="3 4" key="1">
    <citation type="submission" date="2019-03" db="EMBL/GenBank/DDBJ databases">
        <title>Genomic Encyclopedia of Type Strains, Phase IV (KMG-IV): sequencing the most valuable type-strain genomes for metagenomic binning, comparative biology and taxonomic classification.</title>
        <authorList>
            <person name="Goeker M."/>
        </authorList>
    </citation>
    <scope>NUCLEOTIDE SEQUENCE [LARGE SCALE GENOMIC DNA]</scope>
    <source>
        <strain evidence="3 4">DSM 11170</strain>
    </source>
</reference>
<keyword evidence="4" id="KW-1185">Reference proteome</keyword>
<dbReference type="RefSeq" id="WP_131920823.1">
    <property type="nucleotide sequence ID" value="NZ_JAOQNU010000038.1"/>
</dbReference>
<dbReference type="EMBL" id="SLXT01000038">
    <property type="protein sequence ID" value="TCP60432.1"/>
    <property type="molecule type" value="Genomic_DNA"/>
</dbReference>
<feature type="domain" description="CRISPR type III-associated protein" evidence="2">
    <location>
        <begin position="22"/>
        <end position="246"/>
    </location>
</feature>
<gene>
    <name evidence="3" type="ORF">EDD73_13814</name>
</gene>
<proteinExistence type="predicted"/>
<dbReference type="Proteomes" id="UP000294813">
    <property type="component" value="Unassembled WGS sequence"/>
</dbReference>
<dbReference type="PANTHER" id="PTHR35579">
    <property type="entry name" value="CRISPR SYSTEM CMS ENDORIBONUCLEASE CSM3"/>
    <property type="match status" value="1"/>
</dbReference>
<organism evidence="3 4">
    <name type="scientific">Heliophilum fasciatum</name>
    <dbReference type="NCBI Taxonomy" id="35700"/>
    <lineage>
        <taxon>Bacteria</taxon>
        <taxon>Bacillati</taxon>
        <taxon>Bacillota</taxon>
        <taxon>Clostridia</taxon>
        <taxon>Eubacteriales</taxon>
        <taxon>Heliobacteriaceae</taxon>
        <taxon>Heliophilum</taxon>
    </lineage>
</organism>
<evidence type="ECO:0000313" key="3">
    <source>
        <dbReference type="EMBL" id="TCP60432.1"/>
    </source>
</evidence>
<sequence length="314" mass="35224">MEKTFELFDFSKLQNRLVFSIELKLKTPLHIGGNDDGVSPTDMPILRLPEPDGRPYIPGSSLKGMLRSASERLYHLIEDTIQDPMALTVGENGQYTTSLCYLENGDCSVGKGPQDKTRNAEIIKNTLMNKSLSEKEKYKIIYRLVCPSCRTYGAGSMASKVRVHHVVLDDNTQVRDGIRIDRETGAVAPQAKFDYEYVEAGQTITLRIEGENMDQENEAILALALLQLKNNMLRLGGLQARGLGELQYVSGVVKRINYNHQNRKELLEMLLLDHDGLQATSQTDMENSQKEKGEFDSAITLECYLREALGGYLT</sequence>
<dbReference type="Pfam" id="PF03787">
    <property type="entry name" value="RAMPs"/>
    <property type="match status" value="1"/>
</dbReference>
<dbReference type="OrthoDB" id="1063910at2"/>
<keyword evidence="1" id="KW-0051">Antiviral defense</keyword>
<protein>
    <submittedName>
        <fullName evidence="3">CRISPR-associated Csx7 family protein</fullName>
    </submittedName>
</protein>
<name>A0A4R2RAV2_9FIRM</name>